<dbReference type="OMA" id="CCNLENV"/>
<protein>
    <recommendedName>
        <fullName evidence="9">AAA+ ATPase domain-containing protein</fullName>
    </recommendedName>
</protein>
<organism evidence="7 8">
    <name type="scientific">Kalanchoe fedtschenkoi</name>
    <name type="common">Lavender scallops</name>
    <name type="synonym">South American air plant</name>
    <dbReference type="NCBI Taxonomy" id="63787"/>
    <lineage>
        <taxon>Eukaryota</taxon>
        <taxon>Viridiplantae</taxon>
        <taxon>Streptophyta</taxon>
        <taxon>Embryophyta</taxon>
        <taxon>Tracheophyta</taxon>
        <taxon>Spermatophyta</taxon>
        <taxon>Magnoliopsida</taxon>
        <taxon>eudicotyledons</taxon>
        <taxon>Gunneridae</taxon>
        <taxon>Pentapetalae</taxon>
        <taxon>Saxifragales</taxon>
        <taxon>Crassulaceae</taxon>
        <taxon>Kalanchoe</taxon>
    </lineage>
</organism>
<dbReference type="PANTHER" id="PTHR33463:SF204">
    <property type="entry name" value="NB-ARC DOMAIN-CONTAINING PROTEIN"/>
    <property type="match status" value="1"/>
</dbReference>
<feature type="domain" description="NB-ARC" evidence="5">
    <location>
        <begin position="133"/>
        <end position="244"/>
    </location>
</feature>
<dbReference type="Gene3D" id="3.40.50.300">
    <property type="entry name" value="P-loop containing nucleotide triphosphate hydrolases"/>
    <property type="match status" value="1"/>
</dbReference>
<keyword evidence="2" id="KW-0677">Repeat</keyword>
<dbReference type="GO" id="GO:0006952">
    <property type="term" value="P:defense response"/>
    <property type="evidence" value="ECO:0007669"/>
    <property type="project" value="UniProtKB-KW"/>
</dbReference>
<feature type="coiled-coil region" evidence="4">
    <location>
        <begin position="5"/>
        <end position="39"/>
    </location>
</feature>
<dbReference type="EnsemblPlants" id="Kaladp0008s0435.1.v1.1">
    <property type="protein sequence ID" value="Kaladp0008s0435.1.v1.1"/>
    <property type="gene ID" value="Kaladp0008s0435.v1.1"/>
</dbReference>
<evidence type="ECO:0000256" key="3">
    <source>
        <dbReference type="ARBA" id="ARBA00022821"/>
    </source>
</evidence>
<evidence type="ECO:0000256" key="4">
    <source>
        <dbReference type="SAM" id="Coils"/>
    </source>
</evidence>
<dbReference type="FunFam" id="3.40.50.300:FF:001091">
    <property type="entry name" value="Probable disease resistance protein At1g61300"/>
    <property type="match status" value="1"/>
</dbReference>
<evidence type="ECO:0000259" key="6">
    <source>
        <dbReference type="Pfam" id="PF23598"/>
    </source>
</evidence>
<dbReference type="InterPro" id="IPR050905">
    <property type="entry name" value="Plant_NBS-LRR"/>
</dbReference>
<dbReference type="GO" id="GO:0043531">
    <property type="term" value="F:ADP binding"/>
    <property type="evidence" value="ECO:0007669"/>
    <property type="project" value="InterPro"/>
</dbReference>
<dbReference type="AlphaFoldDB" id="A0A7N0RDI9"/>
<dbReference type="InterPro" id="IPR027417">
    <property type="entry name" value="P-loop_NTPase"/>
</dbReference>
<evidence type="ECO:0000313" key="8">
    <source>
        <dbReference type="Proteomes" id="UP000594263"/>
    </source>
</evidence>
<accession>A0A7N0RDI9</accession>
<dbReference type="Pfam" id="PF00931">
    <property type="entry name" value="NB-ARC"/>
    <property type="match status" value="1"/>
</dbReference>
<keyword evidence="3" id="KW-0611">Plant defense</keyword>
<dbReference type="InterPro" id="IPR055414">
    <property type="entry name" value="LRR_R13L4/SHOC2-like"/>
</dbReference>
<proteinExistence type="inferred from homology"/>
<comment type="similarity">
    <text evidence="1">Belongs to the disease resistance NB-LRR family.</text>
</comment>
<dbReference type="FunFam" id="1.10.8.430:FF:000003">
    <property type="entry name" value="Probable disease resistance protein At5g66910"/>
    <property type="match status" value="1"/>
</dbReference>
<evidence type="ECO:0000256" key="1">
    <source>
        <dbReference type="ARBA" id="ARBA00008894"/>
    </source>
</evidence>
<dbReference type="Proteomes" id="UP000594263">
    <property type="component" value="Unplaced"/>
</dbReference>
<keyword evidence="4" id="KW-0175">Coiled coil</keyword>
<dbReference type="PANTHER" id="PTHR33463">
    <property type="entry name" value="NB-ARC DOMAIN-CONTAINING PROTEIN-RELATED"/>
    <property type="match status" value="1"/>
</dbReference>
<dbReference type="Gene3D" id="3.80.10.10">
    <property type="entry name" value="Ribonuclease Inhibitor"/>
    <property type="match status" value="1"/>
</dbReference>
<evidence type="ECO:0000259" key="5">
    <source>
        <dbReference type="Pfam" id="PF00931"/>
    </source>
</evidence>
<evidence type="ECO:0000313" key="7">
    <source>
        <dbReference type="EnsemblPlants" id="Kaladp0008s0435.1.v1.1"/>
    </source>
</evidence>
<reference evidence="7" key="1">
    <citation type="submission" date="2021-01" db="UniProtKB">
        <authorList>
            <consortium name="EnsemblPlants"/>
        </authorList>
    </citation>
    <scope>IDENTIFICATION</scope>
</reference>
<evidence type="ECO:0000256" key="2">
    <source>
        <dbReference type="ARBA" id="ARBA00022737"/>
    </source>
</evidence>
<feature type="domain" description="Disease resistance R13L4/SHOC-2-like LRR" evidence="6">
    <location>
        <begin position="433"/>
        <end position="686"/>
    </location>
</feature>
<dbReference type="PRINTS" id="PR00364">
    <property type="entry name" value="DISEASERSIST"/>
</dbReference>
<dbReference type="SUPFAM" id="SSF52540">
    <property type="entry name" value="P-loop containing nucleoside triphosphate hydrolases"/>
    <property type="match status" value="1"/>
</dbReference>
<dbReference type="Gramene" id="Kaladp0008s0435.1.v1.1">
    <property type="protein sequence ID" value="Kaladp0008s0435.1.v1.1"/>
    <property type="gene ID" value="Kaladp0008s0435.v1.1"/>
</dbReference>
<evidence type="ECO:0008006" key="9">
    <source>
        <dbReference type="Google" id="ProtNLM"/>
    </source>
</evidence>
<keyword evidence="8" id="KW-1185">Reference proteome</keyword>
<dbReference type="Pfam" id="PF23598">
    <property type="entry name" value="LRR_14"/>
    <property type="match status" value="1"/>
</dbReference>
<dbReference type="SUPFAM" id="SSF52058">
    <property type="entry name" value="L domain-like"/>
    <property type="match status" value="1"/>
</dbReference>
<sequence length="695" mass="78073">QVRSIVNLNERVDALTSEMKRLREVKDDLKARVDQAELDGFRRTNEVNGWLEAVDAVEVEVNLVVDRLAVYGWSSCGGGRCKLSKKVDKLVTDIKNMKDEGESIVNVTGGYVPPAVEMIPTRPIMGQELIRQRVQQCLEDGAWIIAIYGMGGLGKTTLLKNINNQFLTKTHNYDVVIWVLISRDFVADRFQQAVAARLGLPWEEAENQQQRASKIHRILMRKKFLLLLDDVWEAESWQLFCSKALGSKILHNQSVKPYAEAILSKCRGLPLALITMGRAMSNKETEEEWKHAADVIAKSPSELRGMEGVFTLLKFSYDNLDNEVLEIKHGKCFLYCTLFPDDYSIDKEHLIDYWIGEGIILDSSYGLGHAVIGSLITATKHIVQASAGLTSAPKADVWKDAVRISLLGNGITELSEVPTCPNMSTLLLQWNNRLHNGFFSHMPVMRILDLSFTGLREIPVCISQLAELRHLDPSGNKISRLPEEIGPLSNLGHLDLQQTYFLIRIPSEAIAGLSQLQVLNLCSSYRFWGVQDSDGHNDVCFEDLEGLKSLVTLGIIVTDLASLKQLSNMKGLLKCVKYLHFTDCQDVLHIELISAPRDGEILRKLTIDNCYNLRNLIIGKDAGQRWLPSLKELSLVDLPNLVSLQNLWSLTEFPSLKALSIRDLPKLRNFSRQALAFPSLRKIAVIDCPNLKKLP</sequence>
<dbReference type="InterPro" id="IPR002182">
    <property type="entry name" value="NB-ARC"/>
</dbReference>
<name>A0A7N0RDI9_KALFE</name>
<dbReference type="InterPro" id="IPR032675">
    <property type="entry name" value="LRR_dom_sf"/>
</dbReference>